<organism evidence="1 2">
    <name type="scientific">Planomonospora venezuelensis</name>
    <dbReference type="NCBI Taxonomy" id="1999"/>
    <lineage>
        <taxon>Bacteria</taxon>
        <taxon>Bacillati</taxon>
        <taxon>Actinomycetota</taxon>
        <taxon>Actinomycetes</taxon>
        <taxon>Streptosporangiales</taxon>
        <taxon>Streptosporangiaceae</taxon>
        <taxon>Planomonospora</taxon>
    </lineage>
</organism>
<evidence type="ECO:0000313" key="2">
    <source>
        <dbReference type="Proteomes" id="UP000562352"/>
    </source>
</evidence>
<dbReference type="AlphaFoldDB" id="A0A841DAC4"/>
<sequence>MSLADLTAARWAGLDDHQALAHAERLAEQFSADLLCLEDADYAGRRLRRALFHRDGITYALVPGGEVRIGFDPACFTPSPQQGLDIADRLRQR</sequence>
<gene>
    <name evidence="1" type="ORF">FHS22_005720</name>
</gene>
<name>A0A841DAC4_PLAVE</name>
<dbReference type="Proteomes" id="UP000562352">
    <property type="component" value="Unassembled WGS sequence"/>
</dbReference>
<protein>
    <submittedName>
        <fullName evidence="1">Uncharacterized protein</fullName>
    </submittedName>
</protein>
<dbReference type="RefSeq" id="WP_184946530.1">
    <property type="nucleotide sequence ID" value="NZ_BAAAWZ010000001.1"/>
</dbReference>
<evidence type="ECO:0000313" key="1">
    <source>
        <dbReference type="EMBL" id="MBB5966429.1"/>
    </source>
</evidence>
<keyword evidence="2" id="KW-1185">Reference proteome</keyword>
<accession>A0A841DAC4</accession>
<dbReference type="EMBL" id="JACHJJ010000023">
    <property type="protein sequence ID" value="MBB5966429.1"/>
    <property type="molecule type" value="Genomic_DNA"/>
</dbReference>
<reference evidence="1 2" key="1">
    <citation type="submission" date="2020-08" db="EMBL/GenBank/DDBJ databases">
        <title>Genomic Encyclopedia of Type Strains, Phase III (KMG-III): the genomes of soil and plant-associated and newly described type strains.</title>
        <authorList>
            <person name="Whitman W."/>
        </authorList>
    </citation>
    <scope>NUCLEOTIDE SEQUENCE [LARGE SCALE GENOMIC DNA]</scope>
    <source>
        <strain evidence="1 2">CECT 3303</strain>
    </source>
</reference>
<comment type="caution">
    <text evidence="1">The sequence shown here is derived from an EMBL/GenBank/DDBJ whole genome shotgun (WGS) entry which is preliminary data.</text>
</comment>
<proteinExistence type="predicted"/>